<proteinExistence type="predicted"/>
<feature type="transmembrane region" description="Helical" evidence="1">
    <location>
        <begin position="20"/>
        <end position="44"/>
    </location>
</feature>
<gene>
    <name evidence="2" type="ORF">FCC1311_029032</name>
</gene>
<keyword evidence="1" id="KW-0472">Membrane</keyword>
<keyword evidence="1" id="KW-0812">Transmembrane</keyword>
<evidence type="ECO:0000313" key="3">
    <source>
        <dbReference type="Proteomes" id="UP000241890"/>
    </source>
</evidence>
<name>A0A2R5G6K1_9STRA</name>
<sequence>MYYLGTLIFLKVFLPCDSAVWLLMLCMILALGLSQMGVQILVSLARSSEEILVLISVVVVPALRESMLMPLRFVLHIFMTNERISGTGVRVPHTLCLILVLYPMIGTSIFGRLMTQSIKSPALLAISILAQSIIEAGLRLTMFQRDDFIWKSCVRVTRVHSLQSFKIRKLQQKTSFFFHSRVQETIEFTTIFVICEMVCEYVAILSTGFFLPMCWDIRYMFSFREYIAEDYLFGDFDLKWTVLATFLMLIAEITVDTLAGMYEISRMKMPLVETWASIKPLGRAFLFLIPVIFGISSTLNAAFSTANFRYRSCHTANICYCHEDDSNIILKDYCRFLYPVTDGVPSGLQAFIIQGKSTALDYPFEPIDEFWIRPHGSSLSFAGYFIDNGVNSFADFDVPAAVARAYEVSDPNGLGEGFHFSANQPGLAIFVLREGTAPKITHVHGALCNATEEASDVDPAKHMPPVVILDAPTPELFVQAAMDLIPQDRRPSQLCEEGR</sequence>
<feature type="transmembrane region" description="Helical" evidence="1">
    <location>
        <begin position="91"/>
        <end position="110"/>
    </location>
</feature>
<dbReference type="EMBL" id="BEYU01000022">
    <property type="protein sequence ID" value="GBG26682.1"/>
    <property type="molecule type" value="Genomic_DNA"/>
</dbReference>
<dbReference type="AlphaFoldDB" id="A0A2R5G6K1"/>
<comment type="caution">
    <text evidence="2">The sequence shown here is derived from an EMBL/GenBank/DDBJ whole genome shotgun (WGS) entry which is preliminary data.</text>
</comment>
<feature type="transmembrane region" description="Helical" evidence="1">
    <location>
        <begin position="122"/>
        <end position="142"/>
    </location>
</feature>
<feature type="transmembrane region" description="Helical" evidence="1">
    <location>
        <begin position="284"/>
        <end position="303"/>
    </location>
</feature>
<keyword evidence="1" id="KW-1133">Transmembrane helix</keyword>
<evidence type="ECO:0000313" key="2">
    <source>
        <dbReference type="EMBL" id="GBG26682.1"/>
    </source>
</evidence>
<protein>
    <submittedName>
        <fullName evidence="2">Uncharacterized protein</fullName>
    </submittedName>
</protein>
<organism evidence="2 3">
    <name type="scientific">Hondaea fermentalgiana</name>
    <dbReference type="NCBI Taxonomy" id="2315210"/>
    <lineage>
        <taxon>Eukaryota</taxon>
        <taxon>Sar</taxon>
        <taxon>Stramenopiles</taxon>
        <taxon>Bigyra</taxon>
        <taxon>Labyrinthulomycetes</taxon>
        <taxon>Thraustochytrida</taxon>
        <taxon>Thraustochytriidae</taxon>
        <taxon>Hondaea</taxon>
    </lineage>
</organism>
<feature type="transmembrane region" description="Helical" evidence="1">
    <location>
        <begin position="240"/>
        <end position="264"/>
    </location>
</feature>
<dbReference type="Proteomes" id="UP000241890">
    <property type="component" value="Unassembled WGS sequence"/>
</dbReference>
<evidence type="ECO:0000256" key="1">
    <source>
        <dbReference type="SAM" id="Phobius"/>
    </source>
</evidence>
<keyword evidence="3" id="KW-1185">Reference proteome</keyword>
<reference evidence="2 3" key="1">
    <citation type="submission" date="2017-12" db="EMBL/GenBank/DDBJ databases">
        <title>Sequencing, de novo assembly and annotation of complete genome of a new Thraustochytrid species, strain FCC1311.</title>
        <authorList>
            <person name="Sedici K."/>
            <person name="Godart F."/>
            <person name="Aiese Cigliano R."/>
            <person name="Sanseverino W."/>
            <person name="Barakat M."/>
            <person name="Ortet P."/>
            <person name="Marechal E."/>
            <person name="Cagnac O."/>
            <person name="Amato A."/>
        </authorList>
    </citation>
    <scope>NUCLEOTIDE SEQUENCE [LARGE SCALE GENOMIC DNA]</scope>
</reference>
<accession>A0A2R5G6K1</accession>
<dbReference type="InParanoid" id="A0A2R5G6K1"/>